<dbReference type="GO" id="GO:0016740">
    <property type="term" value="F:transferase activity"/>
    <property type="evidence" value="ECO:0007669"/>
    <property type="project" value="UniProtKB-KW"/>
</dbReference>
<dbReference type="PANTHER" id="PTHR10730:SF53">
    <property type="entry name" value="GLYCOSYLTRANSFERASE 25 FAMILY MEMBER"/>
    <property type="match status" value="1"/>
</dbReference>
<organism evidence="5 6">
    <name type="scientific">Martelella mediterranea</name>
    <dbReference type="NCBI Taxonomy" id="293089"/>
    <lineage>
        <taxon>Bacteria</taxon>
        <taxon>Pseudomonadati</taxon>
        <taxon>Pseudomonadota</taxon>
        <taxon>Alphaproteobacteria</taxon>
        <taxon>Hyphomicrobiales</taxon>
        <taxon>Aurantimonadaceae</taxon>
        <taxon>Martelella</taxon>
    </lineage>
</organism>
<keyword evidence="2" id="KW-0328">Glycosyltransferase</keyword>
<dbReference type="Proteomes" id="UP000295097">
    <property type="component" value="Unassembled WGS sequence"/>
</dbReference>
<evidence type="ECO:0000256" key="2">
    <source>
        <dbReference type="ARBA" id="ARBA00022676"/>
    </source>
</evidence>
<dbReference type="RefSeq" id="WP_165972835.1">
    <property type="nucleotide sequence ID" value="NZ_SMAR01000019.1"/>
</dbReference>
<evidence type="ECO:0000256" key="1">
    <source>
        <dbReference type="ARBA" id="ARBA00006721"/>
    </source>
</evidence>
<keyword evidence="3 5" id="KW-0808">Transferase</keyword>
<comment type="similarity">
    <text evidence="1">Belongs to the glycosyltransferase 25 family.</text>
</comment>
<dbReference type="Pfam" id="PF01755">
    <property type="entry name" value="Glyco_transf_25"/>
    <property type="match status" value="1"/>
</dbReference>
<accession>A0A4R3NUR4</accession>
<gene>
    <name evidence="5" type="ORF">EDC90_101922</name>
</gene>
<feature type="domain" description="Glycosyl transferase family 25" evidence="4">
    <location>
        <begin position="2"/>
        <end position="178"/>
    </location>
</feature>
<evidence type="ECO:0000256" key="3">
    <source>
        <dbReference type="ARBA" id="ARBA00022679"/>
    </source>
</evidence>
<sequence>MKVFLINLEQSHHRLEQMSRAFSKQGIAFERFVATDARAMTAKQIADVTVSDREMQRPLLPSEVGCFLSHRGIWETGVNRNLNWVAVFEDDVHLADHASTVLNSVNDWLPPDADIIKLETVFKKVAVSKHFHQIRPGIILRHLHSDHWGTGGYIVTRAGMKKLLAESARIGMAVDTFMFTPGAVANLSLTIYQLEPALCVQDQCLPESDPRRTEIVSEITAEKAQANRRVPPKNLKALGFSTYLRQKLKRRTGKMLAPFIHWLKGNTRRTIDFR</sequence>
<dbReference type="CDD" id="cd06532">
    <property type="entry name" value="Glyco_transf_25"/>
    <property type="match status" value="1"/>
</dbReference>
<dbReference type="InterPro" id="IPR050757">
    <property type="entry name" value="Collagen_mod_GT25"/>
</dbReference>
<evidence type="ECO:0000259" key="4">
    <source>
        <dbReference type="Pfam" id="PF01755"/>
    </source>
</evidence>
<dbReference type="PANTHER" id="PTHR10730">
    <property type="entry name" value="PROCOLLAGEN-LYSINE,2-OXOGLUTARATE 5-DIOXYGENASE/GLYCOSYLTRANSFERASE 25 FAMILY MEMBER"/>
    <property type="match status" value="1"/>
</dbReference>
<keyword evidence="6" id="KW-1185">Reference proteome</keyword>
<dbReference type="EMBL" id="SMAR01000019">
    <property type="protein sequence ID" value="TCT37285.1"/>
    <property type="molecule type" value="Genomic_DNA"/>
</dbReference>
<dbReference type="InterPro" id="IPR002654">
    <property type="entry name" value="Glyco_trans_25"/>
</dbReference>
<evidence type="ECO:0000313" key="5">
    <source>
        <dbReference type="EMBL" id="TCT37285.1"/>
    </source>
</evidence>
<dbReference type="AlphaFoldDB" id="A0A4R3NUR4"/>
<comment type="caution">
    <text evidence="5">The sequence shown here is derived from an EMBL/GenBank/DDBJ whole genome shotgun (WGS) entry which is preliminary data.</text>
</comment>
<protein>
    <submittedName>
        <fullName evidence="5">Glycosyl transferase family 25</fullName>
    </submittedName>
</protein>
<reference evidence="5 6" key="1">
    <citation type="submission" date="2019-03" db="EMBL/GenBank/DDBJ databases">
        <title>Freshwater and sediment microbial communities from various areas in North America, analyzing microbe dynamics in response to fracking.</title>
        <authorList>
            <person name="Lamendella R."/>
        </authorList>
    </citation>
    <scope>NUCLEOTIDE SEQUENCE [LARGE SCALE GENOMIC DNA]</scope>
    <source>
        <strain evidence="5 6">175.2</strain>
    </source>
</reference>
<proteinExistence type="inferred from homology"/>
<evidence type="ECO:0000313" key="6">
    <source>
        <dbReference type="Proteomes" id="UP000295097"/>
    </source>
</evidence>
<name>A0A4R3NUR4_9HYPH</name>